<organism evidence="1 2">
    <name type="scientific">Pleuronectes platessa</name>
    <name type="common">European plaice</name>
    <dbReference type="NCBI Taxonomy" id="8262"/>
    <lineage>
        <taxon>Eukaryota</taxon>
        <taxon>Metazoa</taxon>
        <taxon>Chordata</taxon>
        <taxon>Craniata</taxon>
        <taxon>Vertebrata</taxon>
        <taxon>Euteleostomi</taxon>
        <taxon>Actinopterygii</taxon>
        <taxon>Neopterygii</taxon>
        <taxon>Teleostei</taxon>
        <taxon>Neoteleostei</taxon>
        <taxon>Acanthomorphata</taxon>
        <taxon>Carangaria</taxon>
        <taxon>Pleuronectiformes</taxon>
        <taxon>Pleuronectoidei</taxon>
        <taxon>Pleuronectidae</taxon>
        <taxon>Pleuronectes</taxon>
    </lineage>
</organism>
<proteinExistence type="predicted"/>
<reference evidence="1" key="1">
    <citation type="submission" date="2020-03" db="EMBL/GenBank/DDBJ databases">
        <authorList>
            <person name="Weist P."/>
        </authorList>
    </citation>
    <scope>NUCLEOTIDE SEQUENCE</scope>
</reference>
<protein>
    <submittedName>
        <fullName evidence="1">Uncharacterized protein</fullName>
    </submittedName>
</protein>
<keyword evidence="2" id="KW-1185">Reference proteome</keyword>
<dbReference type="Proteomes" id="UP001153269">
    <property type="component" value="Unassembled WGS sequence"/>
</dbReference>
<accession>A0A9N7USZ4</accession>
<comment type="caution">
    <text evidence="1">The sequence shown here is derived from an EMBL/GenBank/DDBJ whole genome shotgun (WGS) entry which is preliminary data.</text>
</comment>
<dbReference type="EMBL" id="CADEAL010001809">
    <property type="protein sequence ID" value="CAB1435783.1"/>
    <property type="molecule type" value="Genomic_DNA"/>
</dbReference>
<gene>
    <name evidence="1" type="ORF">PLEPLA_LOCUS23829</name>
</gene>
<dbReference type="AlphaFoldDB" id="A0A9N7USZ4"/>
<evidence type="ECO:0000313" key="2">
    <source>
        <dbReference type="Proteomes" id="UP001153269"/>
    </source>
</evidence>
<name>A0A9N7USZ4_PLEPL</name>
<sequence length="113" mass="13148">MKNSQLNDTVVNRELLKQNLRTVFAVEIKMATAYVAFTRSLPWAEQGASRSVEKQHQLSSSVCCFRVWTNVTMMMKRRRRSRRFTHQGAHTDLIVSMLRVIVHLHCKAPSNEF</sequence>
<evidence type="ECO:0000313" key="1">
    <source>
        <dbReference type="EMBL" id="CAB1435783.1"/>
    </source>
</evidence>